<evidence type="ECO:0000313" key="1">
    <source>
        <dbReference type="EMBL" id="VTZ52233.1"/>
    </source>
</evidence>
<gene>
    <name evidence="1" type="ORF">MPC4_70121</name>
</gene>
<dbReference type="EMBL" id="CABFMQ020000131">
    <property type="protein sequence ID" value="VTZ52233.1"/>
    <property type="molecule type" value="Genomic_DNA"/>
</dbReference>
<protein>
    <submittedName>
        <fullName evidence="1">Uncharacterized protein</fullName>
    </submittedName>
</protein>
<dbReference type="Proteomes" id="UP000485880">
    <property type="component" value="Unassembled WGS sequence"/>
</dbReference>
<organism evidence="1 2">
    <name type="scientific">Methylocella tundrae</name>
    <dbReference type="NCBI Taxonomy" id="227605"/>
    <lineage>
        <taxon>Bacteria</taxon>
        <taxon>Pseudomonadati</taxon>
        <taxon>Pseudomonadota</taxon>
        <taxon>Alphaproteobacteria</taxon>
        <taxon>Hyphomicrobiales</taxon>
        <taxon>Beijerinckiaceae</taxon>
        <taxon>Methylocella</taxon>
    </lineage>
</organism>
<dbReference type="AlphaFoldDB" id="A0A8B6MB58"/>
<comment type="caution">
    <text evidence="1">The sequence shown here is derived from an EMBL/GenBank/DDBJ whole genome shotgun (WGS) entry which is preliminary data.</text>
</comment>
<keyword evidence="2" id="KW-1185">Reference proteome</keyword>
<reference evidence="1 2" key="1">
    <citation type="submission" date="2019-05" db="EMBL/GenBank/DDBJ databases">
        <authorList>
            <person name="Farhan Ul Haque M."/>
        </authorList>
    </citation>
    <scope>NUCLEOTIDE SEQUENCE [LARGE SCALE GENOMIC DNA]</scope>
    <source>
        <strain evidence="1">2</strain>
    </source>
</reference>
<accession>A0A8B6MB58</accession>
<name>A0A8B6MB58_METTU</name>
<evidence type="ECO:0000313" key="2">
    <source>
        <dbReference type="Proteomes" id="UP000485880"/>
    </source>
</evidence>
<proteinExistence type="predicted"/>
<sequence length="62" mass="6865">MNALLIGRRKSEMCSQTHEVCAKMDGFMAQDLATSVAVIKARLRAHHGATSRRKSVTPDEHD</sequence>